<evidence type="ECO:0000256" key="4">
    <source>
        <dbReference type="RuleBase" id="RU003476"/>
    </source>
</evidence>
<evidence type="ECO:0000259" key="5">
    <source>
        <dbReference type="PROSITE" id="PS51462"/>
    </source>
</evidence>
<dbReference type="InterPro" id="IPR020084">
    <property type="entry name" value="NUDIX_hydrolase_CS"/>
</dbReference>
<evidence type="ECO:0000313" key="7">
    <source>
        <dbReference type="Proteomes" id="UP001432062"/>
    </source>
</evidence>
<evidence type="ECO:0000256" key="2">
    <source>
        <dbReference type="ARBA" id="ARBA00005582"/>
    </source>
</evidence>
<feature type="domain" description="Nudix hydrolase" evidence="5">
    <location>
        <begin position="1"/>
        <end position="131"/>
    </location>
</feature>
<dbReference type="PRINTS" id="PR00502">
    <property type="entry name" value="NUDIXFAMILY"/>
</dbReference>
<dbReference type="SUPFAM" id="SSF55811">
    <property type="entry name" value="Nudix"/>
    <property type="match status" value="1"/>
</dbReference>
<dbReference type="PROSITE" id="PS51462">
    <property type="entry name" value="NUDIX"/>
    <property type="match status" value="1"/>
</dbReference>
<dbReference type="InterPro" id="IPR000086">
    <property type="entry name" value="NUDIX_hydrolase_dom"/>
</dbReference>
<accession>A0ABZ1Z300</accession>
<dbReference type="Pfam" id="PF00293">
    <property type="entry name" value="NUDIX"/>
    <property type="match status" value="1"/>
</dbReference>
<dbReference type="Gene3D" id="3.90.79.10">
    <property type="entry name" value="Nucleoside Triphosphate Pyrophosphohydrolase"/>
    <property type="match status" value="1"/>
</dbReference>
<protein>
    <submittedName>
        <fullName evidence="6">NUDIX domain-containing protein</fullName>
    </submittedName>
</protein>
<organism evidence="6 7">
    <name type="scientific">Nocardia vinacea</name>
    <dbReference type="NCBI Taxonomy" id="96468"/>
    <lineage>
        <taxon>Bacteria</taxon>
        <taxon>Bacillati</taxon>
        <taxon>Actinomycetota</taxon>
        <taxon>Actinomycetes</taxon>
        <taxon>Mycobacteriales</taxon>
        <taxon>Nocardiaceae</taxon>
        <taxon>Nocardia</taxon>
    </lineage>
</organism>
<dbReference type="EMBL" id="CP109441">
    <property type="protein sequence ID" value="WUV49888.1"/>
    <property type="molecule type" value="Genomic_DNA"/>
</dbReference>
<dbReference type="InterPro" id="IPR020476">
    <property type="entry name" value="Nudix_hydrolase"/>
</dbReference>
<dbReference type="RefSeq" id="WP_329414535.1">
    <property type="nucleotide sequence ID" value="NZ_CP109441.1"/>
</dbReference>
<evidence type="ECO:0000256" key="3">
    <source>
        <dbReference type="ARBA" id="ARBA00022801"/>
    </source>
</evidence>
<keyword evidence="3 4" id="KW-0378">Hydrolase</keyword>
<dbReference type="PANTHER" id="PTHR43046:SF14">
    <property type="entry name" value="MUTT_NUDIX FAMILY PROTEIN"/>
    <property type="match status" value="1"/>
</dbReference>
<evidence type="ECO:0000256" key="1">
    <source>
        <dbReference type="ARBA" id="ARBA00001946"/>
    </source>
</evidence>
<gene>
    <name evidence="6" type="ORF">OG563_17865</name>
</gene>
<dbReference type="PANTHER" id="PTHR43046">
    <property type="entry name" value="GDP-MANNOSE MANNOSYL HYDROLASE"/>
    <property type="match status" value="1"/>
</dbReference>
<sequence length="140" mass="15426">MSAATEIIARAIIRDGGRLLVARERGKTWAFLPGGHVEPGEPVESALIRELAEELGTAGRITGFAGVIEHGYTDRGNAHHEVNLIFEAELDGTPSSQEDHLEFDWLPIDQIDTTDLRPSALKAVIASRTRSFWHSWNADK</sequence>
<evidence type="ECO:0000313" key="6">
    <source>
        <dbReference type="EMBL" id="WUV49888.1"/>
    </source>
</evidence>
<proteinExistence type="inferred from homology"/>
<dbReference type="PROSITE" id="PS00893">
    <property type="entry name" value="NUDIX_BOX"/>
    <property type="match status" value="1"/>
</dbReference>
<reference evidence="6" key="1">
    <citation type="submission" date="2022-10" db="EMBL/GenBank/DDBJ databases">
        <title>The complete genomes of actinobacterial strains from the NBC collection.</title>
        <authorList>
            <person name="Joergensen T.S."/>
            <person name="Alvarez Arevalo M."/>
            <person name="Sterndorff E.B."/>
            <person name="Faurdal D."/>
            <person name="Vuksanovic O."/>
            <person name="Mourched A.-S."/>
            <person name="Charusanti P."/>
            <person name="Shaw S."/>
            <person name="Blin K."/>
            <person name="Weber T."/>
        </authorList>
    </citation>
    <scope>NUCLEOTIDE SEQUENCE</scope>
    <source>
        <strain evidence="6">NBC_01482</strain>
    </source>
</reference>
<keyword evidence="7" id="KW-1185">Reference proteome</keyword>
<dbReference type="InterPro" id="IPR015797">
    <property type="entry name" value="NUDIX_hydrolase-like_dom_sf"/>
</dbReference>
<comment type="similarity">
    <text evidence="2 4">Belongs to the Nudix hydrolase family.</text>
</comment>
<comment type="cofactor">
    <cofactor evidence="1">
        <name>Mg(2+)</name>
        <dbReference type="ChEBI" id="CHEBI:18420"/>
    </cofactor>
</comment>
<name>A0ABZ1Z300_9NOCA</name>
<dbReference type="Proteomes" id="UP001432062">
    <property type="component" value="Chromosome"/>
</dbReference>